<dbReference type="AlphaFoldDB" id="A0A0G9MP04"/>
<dbReference type="PATRIC" id="fig|1581420.6.peg.2757"/>
<evidence type="ECO:0000313" key="1">
    <source>
        <dbReference type="EMBL" id="KLE32440.1"/>
    </source>
</evidence>
<gene>
    <name evidence="1" type="ORF">AAW00_13485</name>
</gene>
<accession>A0A0G9MP04</accession>
<keyword evidence="2" id="KW-1185">Reference proteome</keyword>
<dbReference type="Proteomes" id="UP000053464">
    <property type="component" value="Unassembled WGS sequence"/>
</dbReference>
<organism evidence="1 2">
    <name type="scientific">Aurantiacibacter luteus</name>
    <dbReference type="NCBI Taxonomy" id="1581420"/>
    <lineage>
        <taxon>Bacteria</taxon>
        <taxon>Pseudomonadati</taxon>
        <taxon>Pseudomonadota</taxon>
        <taxon>Alphaproteobacteria</taxon>
        <taxon>Sphingomonadales</taxon>
        <taxon>Erythrobacteraceae</taxon>
        <taxon>Aurantiacibacter</taxon>
    </lineage>
</organism>
<reference evidence="1 2" key="1">
    <citation type="submission" date="2015-04" db="EMBL/GenBank/DDBJ databases">
        <title>The draft genome sequence of Erythrobacter luteus KA37.</title>
        <authorList>
            <person name="Zhuang L."/>
            <person name="Liu Y."/>
            <person name="Shao Z."/>
        </authorList>
    </citation>
    <scope>NUCLEOTIDE SEQUENCE [LARGE SCALE GENOMIC DNA]</scope>
    <source>
        <strain evidence="1 2">KA37</strain>
    </source>
</reference>
<dbReference type="EMBL" id="LBHB01000004">
    <property type="protein sequence ID" value="KLE32440.1"/>
    <property type="molecule type" value="Genomic_DNA"/>
</dbReference>
<protein>
    <submittedName>
        <fullName evidence="1">Uncharacterized protein</fullName>
    </submittedName>
</protein>
<sequence>MADGRCPIAEGAIEPAAREAYLREDLALGLALQLSIAISLKRIADDTVHVTFESDEGQTAPFAGLVRN</sequence>
<comment type="caution">
    <text evidence="1">The sequence shown here is derived from an EMBL/GenBank/DDBJ whole genome shotgun (WGS) entry which is preliminary data.</text>
</comment>
<dbReference type="STRING" id="1581420.AAW00_13485"/>
<evidence type="ECO:0000313" key="2">
    <source>
        <dbReference type="Proteomes" id="UP000053464"/>
    </source>
</evidence>
<proteinExistence type="predicted"/>
<name>A0A0G9MP04_9SPHN</name>
<dbReference type="RefSeq" id="WP_047004954.1">
    <property type="nucleotide sequence ID" value="NZ_LBHB01000004.1"/>
</dbReference>